<dbReference type="Gene3D" id="3.40.47.10">
    <property type="match status" value="1"/>
</dbReference>
<accession>A0AAQ1JVS7</accession>
<organism evidence="5 6">
    <name type="scientific">Paraburkholderia tropica</name>
    <dbReference type="NCBI Taxonomy" id="92647"/>
    <lineage>
        <taxon>Bacteria</taxon>
        <taxon>Pseudomonadati</taxon>
        <taxon>Pseudomonadota</taxon>
        <taxon>Betaproteobacteria</taxon>
        <taxon>Burkholderiales</taxon>
        <taxon>Burkholderiaceae</taxon>
        <taxon>Paraburkholderia</taxon>
    </lineage>
</organism>
<comment type="caution">
    <text evidence="5">The sequence shown here is derived from an EMBL/GenBank/DDBJ whole genome shotgun (WGS) entry which is preliminary data.</text>
</comment>
<feature type="domain" description="Ketosynthase family 3 (KS3)" evidence="4">
    <location>
        <begin position="1"/>
        <end position="397"/>
    </location>
</feature>
<comment type="similarity">
    <text evidence="1 3">Belongs to the thiolase-like superfamily. Beta-ketoacyl-ACP synthases family.</text>
</comment>
<dbReference type="SUPFAM" id="SSF53901">
    <property type="entry name" value="Thiolase-like"/>
    <property type="match status" value="2"/>
</dbReference>
<name>A0AAQ1JVS7_9BURK</name>
<dbReference type="NCBIfam" id="NF006618">
    <property type="entry name" value="PRK09185.1"/>
    <property type="match status" value="1"/>
</dbReference>
<evidence type="ECO:0000313" key="5">
    <source>
        <dbReference type="EMBL" id="SEJ99740.1"/>
    </source>
</evidence>
<evidence type="ECO:0000256" key="2">
    <source>
        <dbReference type="ARBA" id="ARBA00022679"/>
    </source>
</evidence>
<dbReference type="CDD" id="cd00834">
    <property type="entry name" value="KAS_I_II"/>
    <property type="match status" value="1"/>
</dbReference>
<dbReference type="RefSeq" id="WP_074985187.1">
    <property type="nucleotide sequence ID" value="NZ_CADFGN010000004.1"/>
</dbReference>
<dbReference type="Proteomes" id="UP000183529">
    <property type="component" value="Unassembled WGS sequence"/>
</dbReference>
<dbReference type="PANTHER" id="PTHR11712">
    <property type="entry name" value="POLYKETIDE SYNTHASE-RELATED"/>
    <property type="match status" value="1"/>
</dbReference>
<keyword evidence="2 3" id="KW-0808">Transferase</keyword>
<dbReference type="PROSITE" id="PS00606">
    <property type="entry name" value="KS3_1"/>
    <property type="match status" value="1"/>
</dbReference>
<dbReference type="GO" id="GO:0004315">
    <property type="term" value="F:3-oxoacyl-[acyl-carrier-protein] synthase activity"/>
    <property type="evidence" value="ECO:0007669"/>
    <property type="project" value="InterPro"/>
</dbReference>
<dbReference type="InterPro" id="IPR018201">
    <property type="entry name" value="Ketoacyl_synth_AS"/>
</dbReference>
<reference evidence="5 6" key="1">
    <citation type="submission" date="2016-10" db="EMBL/GenBank/DDBJ databases">
        <authorList>
            <person name="Varghese N."/>
            <person name="Submissions S."/>
        </authorList>
    </citation>
    <scope>NUCLEOTIDE SEQUENCE [LARGE SCALE GENOMIC DNA]</scope>
    <source>
        <strain evidence="5 6">LMG 22274</strain>
    </source>
</reference>
<dbReference type="InterPro" id="IPR020841">
    <property type="entry name" value="PKS_Beta-ketoAc_synthase_dom"/>
</dbReference>
<dbReference type="InterPro" id="IPR000794">
    <property type="entry name" value="Beta-ketoacyl_synthase"/>
</dbReference>
<evidence type="ECO:0000256" key="3">
    <source>
        <dbReference type="RuleBase" id="RU003694"/>
    </source>
</evidence>
<proteinExistence type="inferred from homology"/>
<dbReference type="AlphaFoldDB" id="A0AAQ1JVS7"/>
<dbReference type="GO" id="GO:0006633">
    <property type="term" value="P:fatty acid biosynthetic process"/>
    <property type="evidence" value="ECO:0007669"/>
    <property type="project" value="InterPro"/>
</dbReference>
<dbReference type="Pfam" id="PF00109">
    <property type="entry name" value="ketoacyl-synt"/>
    <property type="match status" value="1"/>
</dbReference>
<dbReference type="EMBL" id="FNZM01000012">
    <property type="protein sequence ID" value="SEJ99740.1"/>
    <property type="molecule type" value="Genomic_DNA"/>
</dbReference>
<gene>
    <name evidence="5" type="ORF">SAMN05216550_112220</name>
</gene>
<dbReference type="InterPro" id="IPR014031">
    <property type="entry name" value="Ketoacyl_synth_C"/>
</dbReference>
<dbReference type="InterPro" id="IPR014030">
    <property type="entry name" value="Ketoacyl_synth_N"/>
</dbReference>
<protein>
    <submittedName>
        <fullName evidence="5">3-oxoacyl-[acyl-carrier-protein] synthase-1</fullName>
    </submittedName>
</protein>
<sequence>MNPLLVSHFTATSCLGRGLDAMLDALRERRSGLAPCDFERADLDTWIGAVQDVDAVDIRADLAAYACRNHRLAQLGLEQDGFAERVHAAVARYGADRVGVFVGTSTSGILETENAYRERDRETGLLHPGFDYARTHNPYALAAFVRDYFGARGPATAISSACSSSAKVFGSARRMIEAGLIDAAVVGGVDSLCLTTLYGFNSLELLSRQPCRPFDVARDGISIGEAAAFALLERLPAQADALPGDAILLLGIGESSDAHHMSSPHPEGLGARAALEQALASAGLAPDEIDYINLHGTATPSNDASESRAVGALFGATPCSSTKGATGHTLGAAGALEAIAAALALRHGFVPAGVNTQVVDHALGLDYALTNRDADVRAALSNSFGFGGTNCSLLLGRADFALSRKNGAAKNEVQS</sequence>
<dbReference type="GO" id="GO:0005829">
    <property type="term" value="C:cytosol"/>
    <property type="evidence" value="ECO:0007669"/>
    <property type="project" value="TreeGrafter"/>
</dbReference>
<evidence type="ECO:0000259" key="4">
    <source>
        <dbReference type="PROSITE" id="PS52004"/>
    </source>
</evidence>
<evidence type="ECO:0000313" key="6">
    <source>
        <dbReference type="Proteomes" id="UP000183529"/>
    </source>
</evidence>
<dbReference type="InterPro" id="IPR016039">
    <property type="entry name" value="Thiolase-like"/>
</dbReference>
<dbReference type="PROSITE" id="PS52004">
    <property type="entry name" value="KS3_2"/>
    <property type="match status" value="1"/>
</dbReference>
<dbReference type="SMART" id="SM00825">
    <property type="entry name" value="PKS_KS"/>
    <property type="match status" value="1"/>
</dbReference>
<dbReference type="Pfam" id="PF02801">
    <property type="entry name" value="Ketoacyl-synt_C"/>
    <property type="match status" value="1"/>
</dbReference>
<evidence type="ECO:0000256" key="1">
    <source>
        <dbReference type="ARBA" id="ARBA00008467"/>
    </source>
</evidence>
<dbReference type="PANTHER" id="PTHR11712:SF320">
    <property type="entry name" value="BETA-KETOACYL SYNTHASE"/>
    <property type="match status" value="1"/>
</dbReference>